<name>A0AA35S194_GEOBA</name>
<feature type="non-terminal residue" evidence="1">
    <location>
        <position position="316"/>
    </location>
</feature>
<organism evidence="1 2">
    <name type="scientific">Geodia barretti</name>
    <name type="common">Barrett's horny sponge</name>
    <dbReference type="NCBI Taxonomy" id="519541"/>
    <lineage>
        <taxon>Eukaryota</taxon>
        <taxon>Metazoa</taxon>
        <taxon>Porifera</taxon>
        <taxon>Demospongiae</taxon>
        <taxon>Heteroscleromorpha</taxon>
        <taxon>Tetractinellida</taxon>
        <taxon>Astrophorina</taxon>
        <taxon>Geodiidae</taxon>
        <taxon>Geodia</taxon>
    </lineage>
</organism>
<proteinExistence type="predicted"/>
<evidence type="ECO:0000313" key="1">
    <source>
        <dbReference type="EMBL" id="CAI8020326.1"/>
    </source>
</evidence>
<dbReference type="Proteomes" id="UP001174909">
    <property type="component" value="Unassembled WGS sequence"/>
</dbReference>
<keyword evidence="2" id="KW-1185">Reference proteome</keyword>
<feature type="non-terminal residue" evidence="1">
    <location>
        <position position="1"/>
    </location>
</feature>
<accession>A0AA35S194</accession>
<protein>
    <submittedName>
        <fullName evidence="1">Uncharacterized protein</fullName>
    </submittedName>
</protein>
<reference evidence="1" key="1">
    <citation type="submission" date="2023-03" db="EMBL/GenBank/DDBJ databases">
        <authorList>
            <person name="Steffen K."/>
            <person name="Cardenas P."/>
        </authorList>
    </citation>
    <scope>NUCLEOTIDE SEQUENCE</scope>
</reference>
<sequence length="316" mass="35028">SVSPSSFTRTSERCSAGRSVFFSLNVIGSRFGCLHPVTILRLYKTFCLPVLLYGCELWCITQTELLMLERVHRKILRTVTGLPVRCNSKALLLTLGTLSIRSMIHQRQLNFLHSFSSLPPDSLPRQLLLSLLNSPPSGGIVPRLLSLLSEYDLPSVNLVISDRWSRDGWKRLTRRLLLAKEFTLFVETCSHIPLADCSSLSLGKVLPHLLVCRGLPRLSRQNNIRIRLLLNCAGLESETSNFRNATSDDTCKLCGSTSSETASHFTAQCPALSSVRNSLSPRSLIPLLASDSQLFVDYVLGTIPPRPTVSCCIFIA</sequence>
<comment type="caution">
    <text evidence="1">The sequence shown here is derived from an EMBL/GenBank/DDBJ whole genome shotgun (WGS) entry which is preliminary data.</text>
</comment>
<dbReference type="EMBL" id="CASHTH010001820">
    <property type="protein sequence ID" value="CAI8020326.1"/>
    <property type="molecule type" value="Genomic_DNA"/>
</dbReference>
<evidence type="ECO:0000313" key="2">
    <source>
        <dbReference type="Proteomes" id="UP001174909"/>
    </source>
</evidence>
<gene>
    <name evidence="1" type="ORF">GBAR_LOCUS12160</name>
</gene>
<dbReference type="AlphaFoldDB" id="A0AA35S194"/>